<dbReference type="InterPro" id="IPR007400">
    <property type="entry name" value="PrpF-like"/>
</dbReference>
<dbReference type="EMBL" id="RCDC01000004">
    <property type="protein sequence ID" value="RLK55769.1"/>
    <property type="molecule type" value="Genomic_DNA"/>
</dbReference>
<comment type="caution">
    <text evidence="3">The sequence shown here is derived from an EMBL/GenBank/DDBJ whole genome shotgun (WGS) entry which is preliminary data.</text>
</comment>
<sequence>MSNDLTSIPCVLMRGGTSKGPFFLASDLPADTARRDRLLLEVMGSGHPLQIDGIGGGNALTSKVAIIDRASRPDADVDYLFAQVKVEQRVVDTSPNCGNMLAAVGPYAIEKGLVAARHPRTEVRIHNVNTGKIILATVETPGGQVVYRGDTRIAGAPGSAAPVRLSFLDAAGARTGRLLPTGNAQEQIHGVTVSLIDCAMPMVLMRACDLDLRGGESPAELNTNGALLARIEAIRIEAGARMGIADAGDKVIPKPVLLSAPEHGGDLQVRYFMPHHCHTALAITGGVGIATAAATEGTLANTFVGCVDLPVGITLEHPSGALEVGLSRSSEHAPVVASVVRTARRLFEGRVFATSSLATDAAQWTSAA</sequence>
<evidence type="ECO:0000313" key="3">
    <source>
        <dbReference type="EMBL" id="RLK55769.1"/>
    </source>
</evidence>
<dbReference type="PANTHER" id="PTHR43709">
    <property type="entry name" value="ACONITATE ISOMERASE-RELATED"/>
    <property type="match status" value="1"/>
</dbReference>
<dbReference type="Proteomes" id="UP000274786">
    <property type="component" value="Unassembled WGS sequence"/>
</dbReference>
<dbReference type="PANTHER" id="PTHR43709:SF3">
    <property type="entry name" value="ISOMERASE YBHH-RELATED"/>
    <property type="match status" value="1"/>
</dbReference>
<dbReference type="NCBIfam" id="NF033377">
    <property type="entry name" value="OMA_tautomer"/>
    <property type="match status" value="1"/>
</dbReference>
<dbReference type="InterPro" id="IPR047687">
    <property type="entry name" value="OMA_tautomer-like"/>
</dbReference>
<reference evidence="3 4" key="1">
    <citation type="submission" date="2018-10" db="EMBL/GenBank/DDBJ databases">
        <title>Comparative analysis of microorganisms from saline springs in Andes Mountain Range, Colombia.</title>
        <authorList>
            <person name="Rubin E."/>
        </authorList>
    </citation>
    <scope>NUCLEOTIDE SEQUENCE [LARGE SCALE GENOMIC DNA]</scope>
    <source>
        <strain evidence="3 4">USBA GBX 843</strain>
    </source>
</reference>
<evidence type="ECO:0000256" key="1">
    <source>
        <dbReference type="ARBA" id="ARBA00007673"/>
    </source>
</evidence>
<organism evidence="3 4">
    <name type="scientific">Stenotrophomonas rhizophila</name>
    <dbReference type="NCBI Taxonomy" id="216778"/>
    <lineage>
        <taxon>Bacteria</taxon>
        <taxon>Pseudomonadati</taxon>
        <taxon>Pseudomonadota</taxon>
        <taxon>Gammaproteobacteria</taxon>
        <taxon>Lysobacterales</taxon>
        <taxon>Lysobacteraceae</taxon>
        <taxon>Stenotrophomonas</taxon>
    </lineage>
</organism>
<dbReference type="GO" id="GO:0016853">
    <property type="term" value="F:isomerase activity"/>
    <property type="evidence" value="ECO:0007669"/>
    <property type="project" value="UniProtKB-KW"/>
</dbReference>
<keyword evidence="2" id="KW-0413">Isomerase</keyword>
<dbReference type="Gene3D" id="3.10.310.10">
    <property type="entry name" value="Diaminopimelate Epimerase, Chain A, domain 1"/>
    <property type="match status" value="2"/>
</dbReference>
<evidence type="ECO:0000313" key="4">
    <source>
        <dbReference type="Proteomes" id="UP000274786"/>
    </source>
</evidence>
<name>A0A498CD33_9GAMM</name>
<proteinExistence type="inferred from homology"/>
<evidence type="ECO:0008006" key="5">
    <source>
        <dbReference type="Google" id="ProtNLM"/>
    </source>
</evidence>
<evidence type="ECO:0000256" key="2">
    <source>
        <dbReference type="ARBA" id="ARBA00023235"/>
    </source>
</evidence>
<dbReference type="Pfam" id="PF04303">
    <property type="entry name" value="PrpF"/>
    <property type="match status" value="1"/>
</dbReference>
<protein>
    <recommendedName>
        <fullName evidence="5">4-oxalomesaconate tautomerase</fullName>
    </recommendedName>
</protein>
<dbReference type="AlphaFoldDB" id="A0A498CD33"/>
<dbReference type="SUPFAM" id="SSF54506">
    <property type="entry name" value="Diaminopimelate epimerase-like"/>
    <property type="match status" value="2"/>
</dbReference>
<accession>A0A498CD33</accession>
<dbReference type="OrthoDB" id="9779763at2"/>
<dbReference type="RefSeq" id="WP_121036704.1">
    <property type="nucleotide sequence ID" value="NZ_RCDC01000004.1"/>
</dbReference>
<gene>
    <name evidence="3" type="ORF">BCL79_0138</name>
</gene>
<comment type="similarity">
    <text evidence="1">Belongs to the PrpF family.</text>
</comment>